<dbReference type="PROSITE" id="PS01359">
    <property type="entry name" value="ZF_PHD_1"/>
    <property type="match status" value="1"/>
</dbReference>
<evidence type="ECO:0000256" key="11">
    <source>
        <dbReference type="RuleBase" id="RU361213"/>
    </source>
</evidence>
<dbReference type="GO" id="GO:0006325">
    <property type="term" value="P:chromatin organization"/>
    <property type="evidence" value="ECO:0007669"/>
    <property type="project" value="UniProtKB-KW"/>
</dbReference>
<dbReference type="GO" id="GO:0005634">
    <property type="term" value="C:nucleus"/>
    <property type="evidence" value="ECO:0007669"/>
    <property type="project" value="UniProtKB-SubCell"/>
</dbReference>
<evidence type="ECO:0000256" key="1">
    <source>
        <dbReference type="ARBA" id="ARBA00004123"/>
    </source>
</evidence>
<keyword evidence="15" id="KW-1185">Reference proteome</keyword>
<dbReference type="InterPro" id="IPR042020">
    <property type="entry name" value="ING3_PHD"/>
</dbReference>
<dbReference type="OrthoDB" id="5411773at2759"/>
<feature type="site" description="Histone H3K4me3 binding" evidence="8">
    <location>
        <position position="247"/>
    </location>
</feature>
<evidence type="ECO:0000256" key="2">
    <source>
        <dbReference type="ARBA" id="ARBA00010210"/>
    </source>
</evidence>
<evidence type="ECO:0000256" key="10">
    <source>
        <dbReference type="PROSITE-ProRule" id="PRU00146"/>
    </source>
</evidence>
<feature type="binding site" evidence="9">
    <location>
        <position position="239"/>
    </location>
    <ligand>
        <name>Zn(2+)</name>
        <dbReference type="ChEBI" id="CHEBI:29105"/>
        <label>1</label>
    </ligand>
</feature>
<dbReference type="CDD" id="cd15585">
    <property type="entry name" value="PHD_ING3"/>
    <property type="match status" value="1"/>
</dbReference>
<comment type="domain">
    <text evidence="11">The PHD-type zinc finger mediates the binding to H3K4me3.</text>
</comment>
<dbReference type="InterPro" id="IPR013083">
    <property type="entry name" value="Znf_RING/FYVE/PHD"/>
</dbReference>
<dbReference type="STRING" id="329046.A0A1Y2CSV5"/>
<proteinExistence type="inferred from homology"/>
<feature type="domain" description="PHD-type" evidence="13">
    <location>
        <begin position="234"/>
        <end position="283"/>
    </location>
</feature>
<dbReference type="InterPro" id="IPR011011">
    <property type="entry name" value="Znf_FYVE_PHD"/>
</dbReference>
<feature type="binding site" evidence="9">
    <location>
        <position position="255"/>
    </location>
    <ligand>
        <name>Zn(2+)</name>
        <dbReference type="ChEBI" id="CHEBI:29105"/>
        <label>2</label>
    </ligand>
</feature>
<evidence type="ECO:0000256" key="6">
    <source>
        <dbReference type="ARBA" id="ARBA00022853"/>
    </source>
</evidence>
<evidence type="ECO:0000256" key="3">
    <source>
        <dbReference type="ARBA" id="ARBA00022723"/>
    </source>
</evidence>
<evidence type="ECO:0000256" key="4">
    <source>
        <dbReference type="ARBA" id="ARBA00022771"/>
    </source>
</evidence>
<dbReference type="PROSITE" id="PS50016">
    <property type="entry name" value="ZF_PHD_2"/>
    <property type="match status" value="1"/>
</dbReference>
<dbReference type="SMART" id="SM00249">
    <property type="entry name" value="PHD"/>
    <property type="match status" value="1"/>
</dbReference>
<comment type="subunit">
    <text evidence="11">Component of an histone acetyltransferase complex. Interacts with H3K4me3 and to a lesser extent with H3K4me2.</text>
</comment>
<dbReference type="GO" id="GO:0006355">
    <property type="term" value="P:regulation of DNA-templated transcription"/>
    <property type="evidence" value="ECO:0007669"/>
    <property type="project" value="TreeGrafter"/>
</dbReference>
<accession>A0A1Y2CSV5</accession>
<dbReference type="FunFam" id="3.30.40.10:FF:000021">
    <property type="entry name" value="Inhibitor of growth 2b"/>
    <property type="match status" value="1"/>
</dbReference>
<dbReference type="SMART" id="SM01408">
    <property type="entry name" value="ING"/>
    <property type="match status" value="1"/>
</dbReference>
<dbReference type="Gene3D" id="3.30.40.10">
    <property type="entry name" value="Zinc/RING finger domain, C3HC4 (zinc finger)"/>
    <property type="match status" value="1"/>
</dbReference>
<reference evidence="14 15" key="1">
    <citation type="submission" date="2016-07" db="EMBL/GenBank/DDBJ databases">
        <title>Pervasive Adenine N6-methylation of Active Genes in Fungi.</title>
        <authorList>
            <consortium name="DOE Joint Genome Institute"/>
            <person name="Mondo S.J."/>
            <person name="Dannebaum R.O."/>
            <person name="Kuo R.C."/>
            <person name="Labutti K."/>
            <person name="Haridas S."/>
            <person name="Kuo A."/>
            <person name="Salamov A."/>
            <person name="Ahrendt S.R."/>
            <person name="Lipzen A."/>
            <person name="Sullivan W."/>
            <person name="Andreopoulos W.B."/>
            <person name="Clum A."/>
            <person name="Lindquist E."/>
            <person name="Daum C."/>
            <person name="Ramamoorthy G.K."/>
            <person name="Gryganskyi A."/>
            <person name="Culley D."/>
            <person name="Magnuson J.K."/>
            <person name="James T.Y."/>
            <person name="O'Malley M.A."/>
            <person name="Stajich J.E."/>
            <person name="Spatafora J.W."/>
            <person name="Visel A."/>
            <person name="Grigoriev I.V."/>
        </authorList>
    </citation>
    <scope>NUCLEOTIDE SEQUENCE [LARGE SCALE GENOMIC DNA]</scope>
    <source>
        <strain evidence="14 15">JEL800</strain>
    </source>
</reference>
<keyword evidence="7 11" id="KW-0539">Nucleus</keyword>
<gene>
    <name evidence="14" type="ORF">BCR33DRAFT_561368</name>
</gene>
<feature type="site" description="Histone H3K4me3 binding" evidence="8">
    <location>
        <position position="251"/>
    </location>
</feature>
<keyword evidence="6 11" id="KW-0156">Chromatin regulator</keyword>
<dbReference type="Pfam" id="PF12998">
    <property type="entry name" value="ING"/>
    <property type="match status" value="1"/>
</dbReference>
<dbReference type="InterPro" id="IPR019786">
    <property type="entry name" value="Zinc_finger_PHD-type_CS"/>
</dbReference>
<dbReference type="Proteomes" id="UP000193642">
    <property type="component" value="Unassembled WGS sequence"/>
</dbReference>
<dbReference type="SUPFAM" id="SSF57903">
    <property type="entry name" value="FYVE/PHD zinc finger"/>
    <property type="match status" value="1"/>
</dbReference>
<feature type="binding site" evidence="9">
    <location>
        <position position="264"/>
    </location>
    <ligand>
        <name>Zn(2+)</name>
        <dbReference type="ChEBI" id="CHEBI:29105"/>
        <label>1</label>
    </ligand>
</feature>
<feature type="binding site" evidence="9">
    <location>
        <position position="237"/>
    </location>
    <ligand>
        <name>Zn(2+)</name>
        <dbReference type="ChEBI" id="CHEBI:29105"/>
        <label>1</label>
    </ligand>
</feature>
<dbReference type="CDD" id="cd16859">
    <property type="entry name" value="ING_ING4_5"/>
    <property type="match status" value="1"/>
</dbReference>
<comment type="similarity">
    <text evidence="2 11">Belongs to the ING family.</text>
</comment>
<dbReference type="Gene3D" id="6.10.140.1740">
    <property type="match status" value="1"/>
</dbReference>
<evidence type="ECO:0000313" key="15">
    <source>
        <dbReference type="Proteomes" id="UP000193642"/>
    </source>
</evidence>
<feature type="compositionally biased region" description="Gly residues" evidence="12">
    <location>
        <begin position="185"/>
        <end position="198"/>
    </location>
</feature>
<evidence type="ECO:0000256" key="7">
    <source>
        <dbReference type="ARBA" id="ARBA00023242"/>
    </source>
</evidence>
<name>A0A1Y2CSV5_9FUNG</name>
<dbReference type="AlphaFoldDB" id="A0A1Y2CSV5"/>
<feature type="binding site" evidence="9">
    <location>
        <position position="261"/>
    </location>
    <ligand>
        <name>Zn(2+)</name>
        <dbReference type="ChEBI" id="CHEBI:29105"/>
        <label>1</label>
    </ligand>
</feature>
<dbReference type="InterPro" id="IPR019787">
    <property type="entry name" value="Znf_PHD-finger"/>
</dbReference>
<dbReference type="PANTHER" id="PTHR10333:SF42">
    <property type="entry name" value="INHIBITOR OF GROWTH PROTEIN 5"/>
    <property type="match status" value="1"/>
</dbReference>
<feature type="site" description="Histone H3K4me3 binding" evidence="8">
    <location>
        <position position="259"/>
    </location>
</feature>
<feature type="compositionally biased region" description="Polar residues" evidence="12">
    <location>
        <begin position="162"/>
        <end position="171"/>
    </location>
</feature>
<dbReference type="InterPro" id="IPR024610">
    <property type="entry name" value="ING_N_histone-binding"/>
</dbReference>
<dbReference type="GO" id="GO:0008270">
    <property type="term" value="F:zinc ion binding"/>
    <property type="evidence" value="ECO:0007669"/>
    <property type="project" value="UniProtKB-KW"/>
</dbReference>
<evidence type="ECO:0000259" key="13">
    <source>
        <dbReference type="PROSITE" id="PS50016"/>
    </source>
</evidence>
<feature type="compositionally biased region" description="Polar residues" evidence="12">
    <location>
        <begin position="205"/>
        <end position="214"/>
    </location>
</feature>
<dbReference type="InterPro" id="IPR001965">
    <property type="entry name" value="Znf_PHD"/>
</dbReference>
<dbReference type="PANTHER" id="PTHR10333">
    <property type="entry name" value="INHIBITOR OF GROWTH PROTEIN"/>
    <property type="match status" value="1"/>
</dbReference>
<feature type="region of interest" description="Disordered" evidence="12">
    <location>
        <begin position="136"/>
        <end position="227"/>
    </location>
</feature>
<keyword evidence="3 9" id="KW-0479">Metal-binding</keyword>
<evidence type="ECO:0000256" key="5">
    <source>
        <dbReference type="ARBA" id="ARBA00022833"/>
    </source>
</evidence>
<evidence type="ECO:0000313" key="14">
    <source>
        <dbReference type="EMBL" id="ORY50073.1"/>
    </source>
</evidence>
<keyword evidence="5 9" id="KW-0862">Zinc</keyword>
<sequence>MATQPQPTINSMAFLEDYLDTIEALPLELSRNFTLMRELGGMAEDVEKTIQSETEGVVDTLKALSTPEERTAKIVALTTLFKEYLKHGEDKVALAVQTYDMVDRHIRRLDDDLAKYEDEQMTGPRSHQQYYTPTIANDLLTRPTNTGTPNKRPKPNKPSTPQPETIPSSSLGLKRENKRVPASGGNAGGNTGGSGVSGSSGSANQKKPSVNKTVESPVMALKSPDDLPIDPNEPRYCICNQHSYGDMIGCDNSDCEIEWFHYGCVGLTEKVEGSWFCPQCRDRANKKTKRRM</sequence>
<evidence type="ECO:0000256" key="8">
    <source>
        <dbReference type="PIRSR" id="PIRSR628651-50"/>
    </source>
</evidence>
<evidence type="ECO:0000256" key="9">
    <source>
        <dbReference type="PIRSR" id="PIRSR628651-51"/>
    </source>
</evidence>
<organism evidence="14 15">
    <name type="scientific">Rhizoclosmatium globosum</name>
    <dbReference type="NCBI Taxonomy" id="329046"/>
    <lineage>
        <taxon>Eukaryota</taxon>
        <taxon>Fungi</taxon>
        <taxon>Fungi incertae sedis</taxon>
        <taxon>Chytridiomycota</taxon>
        <taxon>Chytridiomycota incertae sedis</taxon>
        <taxon>Chytridiomycetes</taxon>
        <taxon>Chytridiales</taxon>
        <taxon>Chytriomycetaceae</taxon>
        <taxon>Rhizoclosmatium</taxon>
    </lineage>
</organism>
<feature type="binding site" evidence="9">
    <location>
        <position position="250"/>
    </location>
    <ligand>
        <name>Zn(2+)</name>
        <dbReference type="ChEBI" id="CHEBI:29105"/>
        <label>2</label>
    </ligand>
</feature>
<dbReference type="EMBL" id="MCGO01000008">
    <property type="protein sequence ID" value="ORY50073.1"/>
    <property type="molecule type" value="Genomic_DNA"/>
</dbReference>
<feature type="site" description="Histone H3K4me3 binding" evidence="8">
    <location>
        <position position="236"/>
    </location>
</feature>
<evidence type="ECO:0000256" key="12">
    <source>
        <dbReference type="SAM" id="MobiDB-lite"/>
    </source>
</evidence>
<dbReference type="InterPro" id="IPR028651">
    <property type="entry name" value="ING_fam"/>
</dbReference>
<protein>
    <recommendedName>
        <fullName evidence="11">Chromatin modification-related protein</fullName>
    </recommendedName>
</protein>
<comment type="subcellular location">
    <subcellularLocation>
        <location evidence="1 11">Nucleus</location>
    </subcellularLocation>
</comment>
<comment type="caution">
    <text evidence="14">The sequence shown here is derived from an EMBL/GenBank/DDBJ whole genome shotgun (WGS) entry which is preliminary data.</text>
</comment>
<feature type="binding site" evidence="9">
    <location>
        <position position="277"/>
    </location>
    <ligand>
        <name>Zn(2+)</name>
        <dbReference type="ChEBI" id="CHEBI:29105"/>
        <label>2</label>
    </ligand>
</feature>
<comment type="function">
    <text evidence="11">Component of an histone acetyltransferase complex.</text>
</comment>
<keyword evidence="4 10" id="KW-0863">Zinc-finger</keyword>
<feature type="binding site" evidence="9">
    <location>
        <position position="280"/>
    </location>
    <ligand>
        <name>Zn(2+)</name>
        <dbReference type="ChEBI" id="CHEBI:29105"/>
        <label>2</label>
    </ligand>
</feature>